<dbReference type="PANTHER" id="PTHR19143:SF327">
    <property type="entry name" value="FI21813P1-RELATED"/>
    <property type="match status" value="1"/>
</dbReference>
<organism evidence="2 3">
    <name type="scientific">Drosophila kikkawai</name>
    <name type="common">Fruit fly</name>
    <dbReference type="NCBI Taxonomy" id="30033"/>
    <lineage>
        <taxon>Eukaryota</taxon>
        <taxon>Metazoa</taxon>
        <taxon>Ecdysozoa</taxon>
        <taxon>Arthropoda</taxon>
        <taxon>Hexapoda</taxon>
        <taxon>Insecta</taxon>
        <taxon>Pterygota</taxon>
        <taxon>Neoptera</taxon>
        <taxon>Endopterygota</taxon>
        <taxon>Diptera</taxon>
        <taxon>Brachycera</taxon>
        <taxon>Muscomorpha</taxon>
        <taxon>Ephydroidea</taxon>
        <taxon>Drosophilidae</taxon>
        <taxon>Drosophila</taxon>
        <taxon>Sophophora</taxon>
    </lineage>
</organism>
<evidence type="ECO:0000313" key="2">
    <source>
        <dbReference type="Proteomes" id="UP001652661"/>
    </source>
</evidence>
<dbReference type="SUPFAM" id="SSF56496">
    <property type="entry name" value="Fibrinogen C-terminal domain-like"/>
    <property type="match status" value="1"/>
</dbReference>
<dbReference type="PANTHER" id="PTHR19143">
    <property type="entry name" value="FIBRINOGEN/TENASCIN/ANGIOPOEITIN"/>
    <property type="match status" value="1"/>
</dbReference>
<protein>
    <submittedName>
        <fullName evidence="3">Ficolin-1-like</fullName>
    </submittedName>
</protein>
<dbReference type="Pfam" id="PF00147">
    <property type="entry name" value="Fibrinogen_C"/>
    <property type="match status" value="1"/>
</dbReference>
<dbReference type="InterPro" id="IPR014716">
    <property type="entry name" value="Fibrinogen_a/b/g_C_1"/>
</dbReference>
<dbReference type="SMART" id="SM00186">
    <property type="entry name" value="FBG"/>
    <property type="match status" value="1"/>
</dbReference>
<evidence type="ECO:0000259" key="1">
    <source>
        <dbReference type="PROSITE" id="PS51406"/>
    </source>
</evidence>
<dbReference type="AlphaFoldDB" id="A0A6P4IES2"/>
<reference evidence="3" key="1">
    <citation type="submission" date="2025-08" db="UniProtKB">
        <authorList>
            <consortium name="RefSeq"/>
        </authorList>
    </citation>
    <scope>IDENTIFICATION</scope>
    <source>
        <strain evidence="3">14028-0561.14</strain>
        <tissue evidence="3">Whole fly</tissue>
    </source>
</reference>
<dbReference type="GeneID" id="108073777"/>
<dbReference type="Gene3D" id="3.90.215.10">
    <property type="entry name" value="Gamma Fibrinogen, chain A, domain 1"/>
    <property type="match status" value="1"/>
</dbReference>
<dbReference type="Proteomes" id="UP001652661">
    <property type="component" value="Chromosome 3L"/>
</dbReference>
<keyword evidence="2" id="KW-1185">Reference proteome</keyword>
<dbReference type="OrthoDB" id="6145874at2759"/>
<feature type="domain" description="Fibrinogen C-terminal" evidence="1">
    <location>
        <begin position="1"/>
        <end position="144"/>
    </location>
</feature>
<name>A0A6P4IES2_DROKI</name>
<dbReference type="InterPro" id="IPR036056">
    <property type="entry name" value="Fibrinogen-like_C"/>
</dbReference>
<dbReference type="InterPro" id="IPR002181">
    <property type="entry name" value="Fibrinogen_a/b/g_C_dom"/>
</dbReference>
<dbReference type="GO" id="GO:0005615">
    <property type="term" value="C:extracellular space"/>
    <property type="evidence" value="ECO:0007669"/>
    <property type="project" value="TreeGrafter"/>
</dbReference>
<gene>
    <name evidence="3" type="primary">LOC108073777</name>
</gene>
<dbReference type="CDD" id="cd00087">
    <property type="entry name" value="FReD"/>
    <property type="match status" value="1"/>
</dbReference>
<evidence type="ECO:0000313" key="3">
    <source>
        <dbReference type="RefSeq" id="XP_017021033.1"/>
    </source>
</evidence>
<accession>A0A6P4IES2</accession>
<dbReference type="InterPro" id="IPR050373">
    <property type="entry name" value="Fibrinogen_C-term_domain"/>
</dbReference>
<dbReference type="PROSITE" id="PS51406">
    <property type="entry name" value="FIBRINOGEN_C_2"/>
    <property type="match status" value="1"/>
</dbReference>
<sequence>MNVSQAPCTKEGWLIIQKRINGDVDFNRTWEAYKNGFGDIHGEFFIGLEKLHLITQAKTYELHIQLGDINGTTSYAHYNDFEIGSEKEAYYLKSIGNYSGTAGDSLDHHKRMKFTTFDRDNDIDSGNCAADANGGWWFKNCAYR</sequence>
<proteinExistence type="predicted"/>
<dbReference type="RefSeq" id="XP_017021033.1">
    <property type="nucleotide sequence ID" value="XM_017165544.1"/>
</dbReference>